<dbReference type="Pfam" id="PF00018">
    <property type="entry name" value="SH3_1"/>
    <property type="match status" value="1"/>
</dbReference>
<sequence length="284" mass="29581">MAPIDPLLSHLISRLEADVRFLADQGHISHGDSQTVLDVFSRAGTGTSMNNVASVMNGMSIGNRSGPAGMPTPYGAPAPTHSAPAPPAFNIPTSTPYNGPENTAPPAFPGGPPVAPSYSGSTSPAPTSALRRPVPPPPAGPQCKAMWDYNLDGLLKDDLSFRSGDIIQIVKEDNADWWTGRLNGRDGMFPVNHVEKLPNAPSYSQSYGYDEKQQHLQSHQHYAPPPGPPAEYPQGGPVQAAPPTEEKKKSGLGKYKGLAATSLIGGAGFGAGSAVGSGLINAIF</sequence>
<feature type="domain" description="SH3" evidence="4">
    <location>
        <begin position="138"/>
        <end position="199"/>
    </location>
</feature>
<keyword evidence="1 2" id="KW-0728">SH3 domain</keyword>
<evidence type="ECO:0000313" key="5">
    <source>
        <dbReference type="EMBL" id="KEP49297.1"/>
    </source>
</evidence>
<dbReference type="PANTHER" id="PTHR47174:SF2">
    <property type="entry name" value="SH3 DOMAIN SIGNALLING PROTEIN (AFU_ORTHOLOGUE AFUA_5G07670)"/>
    <property type="match status" value="1"/>
</dbReference>
<gene>
    <name evidence="5" type="ORF">V565_103380</name>
</gene>
<dbReference type="InterPro" id="IPR036028">
    <property type="entry name" value="SH3-like_dom_sf"/>
</dbReference>
<keyword evidence="6" id="KW-1185">Reference proteome</keyword>
<dbReference type="PROSITE" id="PS50002">
    <property type="entry name" value="SH3"/>
    <property type="match status" value="1"/>
</dbReference>
<dbReference type="GO" id="GO:0051666">
    <property type="term" value="P:actin cortical patch localization"/>
    <property type="evidence" value="ECO:0007669"/>
    <property type="project" value="InterPro"/>
</dbReference>
<comment type="caution">
    <text evidence="5">The sequence shown here is derived from an EMBL/GenBank/DDBJ whole genome shotgun (WGS) entry which is preliminary data.</text>
</comment>
<dbReference type="Gene3D" id="2.30.30.40">
    <property type="entry name" value="SH3 Domains"/>
    <property type="match status" value="1"/>
</dbReference>
<proteinExistence type="predicted"/>
<dbReference type="PRINTS" id="PR00452">
    <property type="entry name" value="SH3DOMAIN"/>
</dbReference>
<evidence type="ECO:0000313" key="6">
    <source>
        <dbReference type="Proteomes" id="UP000027456"/>
    </source>
</evidence>
<name>A0A074SH22_9AGAM</name>
<evidence type="ECO:0000256" key="2">
    <source>
        <dbReference type="PROSITE-ProRule" id="PRU00192"/>
    </source>
</evidence>
<accession>A0A074SH22</accession>
<dbReference type="GO" id="GO:0043332">
    <property type="term" value="C:mating projection tip"/>
    <property type="evidence" value="ECO:0007669"/>
    <property type="project" value="TreeGrafter"/>
</dbReference>
<dbReference type="Proteomes" id="UP000027456">
    <property type="component" value="Unassembled WGS sequence"/>
</dbReference>
<dbReference type="GO" id="GO:0097320">
    <property type="term" value="P:plasma membrane tubulation"/>
    <property type="evidence" value="ECO:0007669"/>
    <property type="project" value="TreeGrafter"/>
</dbReference>
<dbReference type="GO" id="GO:0031097">
    <property type="term" value="C:medial cortex"/>
    <property type="evidence" value="ECO:0007669"/>
    <property type="project" value="TreeGrafter"/>
</dbReference>
<dbReference type="PANTHER" id="PTHR47174">
    <property type="entry name" value="BRIDGING INTEGRATOR 3"/>
    <property type="match status" value="1"/>
</dbReference>
<dbReference type="InterPro" id="IPR046982">
    <property type="entry name" value="BIN3/RVS161-like"/>
</dbReference>
<feature type="compositionally biased region" description="Polar residues" evidence="3">
    <location>
        <begin position="91"/>
        <end position="101"/>
    </location>
</feature>
<dbReference type="FunFam" id="2.30.30.40:FF:000072">
    <property type="entry name" value="Unconventional Myosin IB"/>
    <property type="match status" value="1"/>
</dbReference>
<organism evidence="5 6">
    <name type="scientific">Rhizoctonia solani 123E</name>
    <dbReference type="NCBI Taxonomy" id="1423351"/>
    <lineage>
        <taxon>Eukaryota</taxon>
        <taxon>Fungi</taxon>
        <taxon>Dikarya</taxon>
        <taxon>Basidiomycota</taxon>
        <taxon>Agaricomycotina</taxon>
        <taxon>Agaricomycetes</taxon>
        <taxon>Cantharellales</taxon>
        <taxon>Ceratobasidiaceae</taxon>
        <taxon>Rhizoctonia</taxon>
    </lineage>
</organism>
<dbReference type="GO" id="GO:0008289">
    <property type="term" value="F:lipid binding"/>
    <property type="evidence" value="ECO:0007669"/>
    <property type="project" value="TreeGrafter"/>
</dbReference>
<reference evidence="5 6" key="1">
    <citation type="submission" date="2013-12" db="EMBL/GenBank/DDBJ databases">
        <authorList>
            <person name="Cubeta M."/>
            <person name="Pakala S."/>
            <person name="Fedorova N."/>
            <person name="Thomas E."/>
            <person name="Dean R."/>
            <person name="Jabaji S."/>
            <person name="Neate S."/>
            <person name="Toda T."/>
            <person name="Tavantzis S."/>
            <person name="Vilgalys R."/>
            <person name="Bharathan N."/>
            <person name="Pakala S."/>
            <person name="Losada L.S."/>
            <person name="Zafar N."/>
            <person name="Nierman W."/>
        </authorList>
    </citation>
    <scope>NUCLEOTIDE SEQUENCE [LARGE SCALE GENOMIC DNA]</scope>
    <source>
        <strain evidence="5 6">123E</strain>
    </source>
</reference>
<dbReference type="GO" id="GO:0006897">
    <property type="term" value="P:endocytosis"/>
    <property type="evidence" value="ECO:0007669"/>
    <property type="project" value="InterPro"/>
</dbReference>
<dbReference type="STRING" id="1423351.A0A074SH22"/>
<dbReference type="EMBL" id="AZST01000380">
    <property type="protein sequence ID" value="KEP49297.1"/>
    <property type="molecule type" value="Genomic_DNA"/>
</dbReference>
<dbReference type="SMART" id="SM00326">
    <property type="entry name" value="SH3"/>
    <property type="match status" value="1"/>
</dbReference>
<dbReference type="OrthoDB" id="5983572at2759"/>
<evidence type="ECO:0000256" key="3">
    <source>
        <dbReference type="SAM" id="MobiDB-lite"/>
    </source>
</evidence>
<dbReference type="AlphaFoldDB" id="A0A074SH22"/>
<dbReference type="GO" id="GO:0030479">
    <property type="term" value="C:actin cortical patch"/>
    <property type="evidence" value="ECO:0007669"/>
    <property type="project" value="TreeGrafter"/>
</dbReference>
<dbReference type="InterPro" id="IPR001452">
    <property type="entry name" value="SH3_domain"/>
</dbReference>
<protein>
    <submittedName>
        <fullName evidence="5">Intersectin third Src-like 3 domain protein</fullName>
    </submittedName>
</protein>
<feature type="compositionally biased region" description="Pro residues" evidence="3">
    <location>
        <begin position="106"/>
        <end position="115"/>
    </location>
</feature>
<dbReference type="GO" id="GO:1990528">
    <property type="term" value="C:Rvs161p-Rvs167p complex"/>
    <property type="evidence" value="ECO:0007669"/>
    <property type="project" value="TreeGrafter"/>
</dbReference>
<dbReference type="SUPFAM" id="SSF50044">
    <property type="entry name" value="SH3-domain"/>
    <property type="match status" value="1"/>
</dbReference>
<feature type="region of interest" description="Disordered" evidence="3">
    <location>
        <begin position="200"/>
        <end position="250"/>
    </location>
</feature>
<feature type="region of interest" description="Disordered" evidence="3">
    <location>
        <begin position="66"/>
        <end position="140"/>
    </location>
</feature>
<evidence type="ECO:0000256" key="1">
    <source>
        <dbReference type="ARBA" id="ARBA00022443"/>
    </source>
</evidence>
<dbReference type="HOGENOM" id="CLU_064552_0_0_1"/>
<evidence type="ECO:0000259" key="4">
    <source>
        <dbReference type="PROSITE" id="PS50002"/>
    </source>
</evidence>